<dbReference type="STRING" id="1349421.OI18_02035"/>
<feature type="transmembrane region" description="Helical" evidence="1">
    <location>
        <begin position="243"/>
        <end position="261"/>
    </location>
</feature>
<comment type="caution">
    <text evidence="3">The sequence shown here is derived from an EMBL/GenBank/DDBJ whole genome shotgun (WGS) entry which is preliminary data.</text>
</comment>
<dbReference type="Proteomes" id="UP000031408">
    <property type="component" value="Unassembled WGS sequence"/>
</dbReference>
<protein>
    <submittedName>
        <fullName evidence="3">Acyltransferase</fullName>
    </submittedName>
</protein>
<evidence type="ECO:0000313" key="4">
    <source>
        <dbReference type="Proteomes" id="UP000031408"/>
    </source>
</evidence>
<feature type="transmembrane region" description="Helical" evidence="1">
    <location>
        <begin position="179"/>
        <end position="197"/>
    </location>
</feature>
<feature type="transmembrane region" description="Helical" evidence="1">
    <location>
        <begin position="267"/>
        <end position="290"/>
    </location>
</feature>
<keyword evidence="3" id="KW-0808">Transferase</keyword>
<organism evidence="3 4">
    <name type="scientific">Flavihumibacter solisilvae</name>
    <dbReference type="NCBI Taxonomy" id="1349421"/>
    <lineage>
        <taxon>Bacteria</taxon>
        <taxon>Pseudomonadati</taxon>
        <taxon>Bacteroidota</taxon>
        <taxon>Chitinophagia</taxon>
        <taxon>Chitinophagales</taxon>
        <taxon>Chitinophagaceae</taxon>
        <taxon>Flavihumibacter</taxon>
    </lineage>
</organism>
<dbReference type="AlphaFoldDB" id="A0A0C1IP68"/>
<dbReference type="EMBL" id="JSVC01000002">
    <property type="protein sequence ID" value="KIC95995.1"/>
    <property type="molecule type" value="Genomic_DNA"/>
</dbReference>
<gene>
    <name evidence="3" type="ORF">OI18_02035</name>
</gene>
<dbReference type="InterPro" id="IPR050879">
    <property type="entry name" value="Acyltransferase_3"/>
</dbReference>
<name>A0A0C1IP68_9BACT</name>
<accession>A0A0C1IP68</accession>
<evidence type="ECO:0000259" key="2">
    <source>
        <dbReference type="Pfam" id="PF01757"/>
    </source>
</evidence>
<evidence type="ECO:0000256" key="1">
    <source>
        <dbReference type="SAM" id="Phobius"/>
    </source>
</evidence>
<keyword evidence="3" id="KW-0012">Acyltransferase</keyword>
<keyword evidence="1" id="KW-0472">Membrane</keyword>
<feature type="transmembrane region" description="Helical" evidence="1">
    <location>
        <begin position="51"/>
        <end position="70"/>
    </location>
</feature>
<dbReference type="InterPro" id="IPR002656">
    <property type="entry name" value="Acyl_transf_3_dom"/>
</dbReference>
<dbReference type="PANTHER" id="PTHR23028:SF134">
    <property type="entry name" value="PUTATIVE (AFU_ORTHOLOGUE AFUA_4G08520)-RELATED"/>
    <property type="match status" value="1"/>
</dbReference>
<dbReference type="GO" id="GO:0016747">
    <property type="term" value="F:acyltransferase activity, transferring groups other than amino-acyl groups"/>
    <property type="evidence" value="ECO:0007669"/>
    <property type="project" value="InterPro"/>
</dbReference>
<feature type="transmembrane region" description="Helical" evidence="1">
    <location>
        <begin position="217"/>
        <end position="236"/>
    </location>
</feature>
<dbReference type="RefSeq" id="WP_039136720.1">
    <property type="nucleotide sequence ID" value="NZ_JSVC01000002.1"/>
</dbReference>
<feature type="transmembrane region" description="Helical" evidence="1">
    <location>
        <begin position="154"/>
        <end position="172"/>
    </location>
</feature>
<feature type="transmembrane region" description="Helical" evidence="1">
    <location>
        <begin position="302"/>
        <end position="325"/>
    </location>
</feature>
<dbReference type="OrthoDB" id="9796461at2"/>
<feature type="transmembrane region" description="Helical" evidence="1">
    <location>
        <begin position="90"/>
        <end position="109"/>
    </location>
</feature>
<feature type="domain" description="Acyltransferase 3" evidence="2">
    <location>
        <begin position="17"/>
        <end position="360"/>
    </location>
</feature>
<evidence type="ECO:0000313" key="3">
    <source>
        <dbReference type="EMBL" id="KIC95995.1"/>
    </source>
</evidence>
<feature type="transmembrane region" description="Helical" evidence="1">
    <location>
        <begin position="20"/>
        <end position="39"/>
    </location>
</feature>
<feature type="transmembrane region" description="Helical" evidence="1">
    <location>
        <begin position="121"/>
        <end position="139"/>
    </location>
</feature>
<keyword evidence="1" id="KW-1133">Transmembrane helix</keyword>
<keyword evidence="4" id="KW-1185">Reference proteome</keyword>
<feature type="transmembrane region" description="Helical" evidence="1">
    <location>
        <begin position="345"/>
        <end position="364"/>
    </location>
</feature>
<reference evidence="3 4" key="1">
    <citation type="submission" date="2014-11" db="EMBL/GenBank/DDBJ databases">
        <title>Genome sequence of Flavihumibacter solisilvae 3-3.</title>
        <authorList>
            <person name="Zhou G."/>
            <person name="Li M."/>
            <person name="Wang G."/>
        </authorList>
    </citation>
    <scope>NUCLEOTIDE SEQUENCE [LARGE SCALE GENOMIC DNA]</scope>
    <source>
        <strain evidence="3 4">3-3</strain>
    </source>
</reference>
<keyword evidence="1" id="KW-0812">Transmembrane</keyword>
<proteinExistence type="predicted"/>
<dbReference type="Pfam" id="PF01757">
    <property type="entry name" value="Acyl_transf_3"/>
    <property type="match status" value="1"/>
</dbReference>
<sequence length="389" mass="43631">MNQISSAFVDSKKHYKILDGLRGVAAIMVVVFHILETFTGGDHTRQIINHGYLAVDFFFLLSGFVIGYAYDDRWEKMTLGDFFKRRLVRLHPMIIAGMLIGAITFYYQASPLWPGIDSVPVEKFLLVLVVGFTLLPVPLSMDIRGWQEMHPLNGPAWSLFFEYIANLLYALVVRRFSKWLLSLLVLAAGAALIHLGVTSPHGDLIGGWSIEPTQFRIGLTRLLYPFFAGLLLSRIVTPTRVKHGFLCCSLLLILVLSLPRIGGNDQLWVNGLYDSLCVVVVFPVIVYLGARSDIQDGMPAGICNFLGGISYPLYIIHYPFIYLFMAWVSNNPGQFNGSSGVPGTLVLVAFSVLTVTITLAWACLKWYDEPVRKWLSSRFLSLKKQARPY</sequence>
<dbReference type="PANTHER" id="PTHR23028">
    <property type="entry name" value="ACETYLTRANSFERASE"/>
    <property type="match status" value="1"/>
</dbReference>